<gene>
    <name evidence="1" type="ORF">ACA1_038290</name>
</gene>
<organism evidence="1 2">
    <name type="scientific">Acanthamoeba castellanii (strain ATCC 30010 / Neff)</name>
    <dbReference type="NCBI Taxonomy" id="1257118"/>
    <lineage>
        <taxon>Eukaryota</taxon>
        <taxon>Amoebozoa</taxon>
        <taxon>Discosea</taxon>
        <taxon>Longamoebia</taxon>
        <taxon>Centramoebida</taxon>
        <taxon>Acanthamoebidae</taxon>
        <taxon>Acanthamoeba</taxon>
    </lineage>
</organism>
<evidence type="ECO:0000313" key="2">
    <source>
        <dbReference type="Proteomes" id="UP000011083"/>
    </source>
</evidence>
<accession>L8GLF2</accession>
<reference evidence="1 2" key="1">
    <citation type="journal article" date="2013" name="Genome Biol.">
        <title>Genome of Acanthamoeba castellanii highlights extensive lateral gene transfer and early evolution of tyrosine kinase signaling.</title>
        <authorList>
            <person name="Clarke M."/>
            <person name="Lohan A.J."/>
            <person name="Liu B."/>
            <person name="Lagkouvardos I."/>
            <person name="Roy S."/>
            <person name="Zafar N."/>
            <person name="Bertelli C."/>
            <person name="Schilde C."/>
            <person name="Kianianmomeni A."/>
            <person name="Burglin T.R."/>
            <person name="Frech C."/>
            <person name="Turcotte B."/>
            <person name="Kopec K.O."/>
            <person name="Synnott J.M."/>
            <person name="Choo C."/>
            <person name="Paponov I."/>
            <person name="Finkler A."/>
            <person name="Soon Heng Tan C."/>
            <person name="Hutchins A.P."/>
            <person name="Weinmeier T."/>
            <person name="Rattei T."/>
            <person name="Chu J.S."/>
            <person name="Gimenez G."/>
            <person name="Irimia M."/>
            <person name="Rigden D.J."/>
            <person name="Fitzpatrick D.A."/>
            <person name="Lorenzo-Morales J."/>
            <person name="Bateman A."/>
            <person name="Chiu C.H."/>
            <person name="Tang P."/>
            <person name="Hegemann P."/>
            <person name="Fromm H."/>
            <person name="Raoult D."/>
            <person name="Greub G."/>
            <person name="Miranda-Saavedra D."/>
            <person name="Chen N."/>
            <person name="Nash P."/>
            <person name="Ginger M.L."/>
            <person name="Horn M."/>
            <person name="Schaap P."/>
            <person name="Caler L."/>
            <person name="Loftus B."/>
        </authorList>
    </citation>
    <scope>NUCLEOTIDE SEQUENCE [LARGE SCALE GENOMIC DNA]</scope>
    <source>
        <strain evidence="1 2">Neff</strain>
    </source>
</reference>
<dbReference type="RefSeq" id="XP_004335657.1">
    <property type="nucleotide sequence ID" value="XM_004335609.1"/>
</dbReference>
<dbReference type="EMBL" id="KB008087">
    <property type="protein sequence ID" value="ELR13644.1"/>
    <property type="molecule type" value="Genomic_DNA"/>
</dbReference>
<dbReference type="VEuPathDB" id="AmoebaDB:ACA1_038290"/>
<dbReference type="AlphaFoldDB" id="L8GLF2"/>
<proteinExistence type="predicted"/>
<sequence>MDALEALCDGEGNVQWDVFYRELRRTNLAAVADQEWVFKIMLGAHTNGARLHVRKLCVVSSFFGSLVTDAGLQAALRFYRDKVAGRPNKQLDKSTGDRGVFTGVDVQHPDSGDREYATLSDVMAGFEGLGYHPLDRHIIFGDGD</sequence>
<evidence type="ECO:0000313" key="1">
    <source>
        <dbReference type="EMBL" id="ELR13644.1"/>
    </source>
</evidence>
<keyword evidence="2" id="KW-1185">Reference proteome</keyword>
<dbReference type="KEGG" id="acan:ACA1_038290"/>
<dbReference type="Proteomes" id="UP000011083">
    <property type="component" value="Unassembled WGS sequence"/>
</dbReference>
<name>L8GLF2_ACACF</name>
<dbReference type="GeneID" id="14914177"/>
<protein>
    <submittedName>
        <fullName evidence="1">Uncharacterized protein</fullName>
    </submittedName>
</protein>